<dbReference type="InterPro" id="IPR008715">
    <property type="entry name" value="SAM-MeTfrase_NodS-like"/>
</dbReference>
<proteinExistence type="predicted"/>
<evidence type="ECO:0000313" key="2">
    <source>
        <dbReference type="Proteomes" id="UP001065265"/>
    </source>
</evidence>
<dbReference type="CDD" id="cd02440">
    <property type="entry name" value="AdoMet_MTases"/>
    <property type="match status" value="1"/>
</dbReference>
<dbReference type="Gene3D" id="3.40.50.150">
    <property type="entry name" value="Vaccinia Virus protein VP39"/>
    <property type="match status" value="1"/>
</dbReference>
<dbReference type="EMBL" id="CP092471">
    <property type="protein sequence ID" value="UVI39666.1"/>
    <property type="molecule type" value="Genomic_DNA"/>
</dbReference>
<dbReference type="PANTHER" id="PTHR43861">
    <property type="entry name" value="TRANS-ACONITATE 2-METHYLTRANSFERASE-RELATED"/>
    <property type="match status" value="1"/>
</dbReference>
<accession>A0ABY5T2Y9</accession>
<protein>
    <submittedName>
        <fullName evidence="1">Nodulation S family protein</fullName>
    </submittedName>
</protein>
<dbReference type="Pfam" id="PF05401">
    <property type="entry name" value="NodS"/>
    <property type="match status" value="1"/>
</dbReference>
<organism evidence="1 2">
    <name type="scientific">Qipengyuania spongiae</name>
    <dbReference type="NCBI Taxonomy" id="2909673"/>
    <lineage>
        <taxon>Bacteria</taxon>
        <taxon>Pseudomonadati</taxon>
        <taxon>Pseudomonadota</taxon>
        <taxon>Alphaproteobacteria</taxon>
        <taxon>Sphingomonadales</taxon>
        <taxon>Erythrobacteraceae</taxon>
        <taxon>Qipengyuania</taxon>
    </lineage>
</organism>
<gene>
    <name evidence="1" type="ORF">L1F33_01500</name>
</gene>
<dbReference type="SUPFAM" id="SSF53335">
    <property type="entry name" value="S-adenosyl-L-methionine-dependent methyltransferases"/>
    <property type="match status" value="1"/>
</dbReference>
<dbReference type="InterPro" id="IPR029063">
    <property type="entry name" value="SAM-dependent_MTases_sf"/>
</dbReference>
<dbReference type="RefSeq" id="WP_265559256.1">
    <property type="nucleotide sequence ID" value="NZ_CP092471.1"/>
</dbReference>
<sequence>MTDRARSRKDRFDALFAADPDPWDFETSSYEREKRADTIAAIQGRRFRNALEIGCATGVLTRELANECDRIIGIDVSDRALSIARNRLHNCPNIDLRQGEVPGEWPAGSFDLIVFSEILYFLDMPEIRDASKRANQSLAPNGVILLINWIGATDLPLDGHEVVHLFTAAGEWKRTGVMKAPRFRIDRIERG</sequence>
<evidence type="ECO:0000313" key="1">
    <source>
        <dbReference type="EMBL" id="UVI39666.1"/>
    </source>
</evidence>
<dbReference type="Proteomes" id="UP001065265">
    <property type="component" value="Chromosome"/>
</dbReference>
<keyword evidence="2" id="KW-1185">Reference proteome</keyword>
<reference evidence="1" key="1">
    <citation type="submission" date="2022-02" db="EMBL/GenBank/DDBJ databases">
        <title>Qipengyuania spongiae sp. nov., isolated from marine sponge.</title>
        <authorList>
            <person name="Li Z."/>
            <person name="Zhang M."/>
        </authorList>
    </citation>
    <scope>NUCLEOTIDE SEQUENCE</scope>
    <source>
        <strain evidence="1">PHS-Z21</strain>
    </source>
</reference>
<name>A0ABY5T2Y9_9SPHN</name>